<sequence>MHVILIAGGWSDEREVSLSGAKKIHEALEELGHTVTFFDPAEDFKNLLTIARTAEFAFINLHGTPGEDGLIQAILDKAGCPYQGAGAAASYLALNKAASKEIFEDRNLNTPNWQLVTPTQGRQAQLKLDLPVFVKPNKGGSSLGMSLVKEAKDFPAALDKVFAMCQSALVEEFIPGVELTCGILGEEPLPLVMITPRDDSEFFDYENKYAADGAEEICPAPVDDSVTKSIQAQMRTAHEALGLTGYSRGDFIMTPDGEFYLLEVNTLPGMTPTSLLPRAAAAIGLSFTDLIARLMELGMAGKDQ</sequence>
<evidence type="ECO:0000256" key="1">
    <source>
        <dbReference type="ARBA" id="ARBA00001936"/>
    </source>
</evidence>
<dbReference type="InterPro" id="IPR016185">
    <property type="entry name" value="PreATP-grasp_dom_sf"/>
</dbReference>
<evidence type="ECO:0000256" key="11">
    <source>
        <dbReference type="ARBA" id="ARBA00023316"/>
    </source>
</evidence>
<evidence type="ECO:0000256" key="13">
    <source>
        <dbReference type="HAMAP-Rule" id="MF_00047"/>
    </source>
</evidence>
<organism evidence="18 19">
    <name type="scientific">Pseudodesulfovibrio profundus</name>
    <dbReference type="NCBI Taxonomy" id="57320"/>
    <lineage>
        <taxon>Bacteria</taxon>
        <taxon>Pseudomonadati</taxon>
        <taxon>Thermodesulfobacteriota</taxon>
        <taxon>Desulfovibrionia</taxon>
        <taxon>Desulfovibrionales</taxon>
        <taxon>Desulfovibrionaceae</taxon>
    </lineage>
</organism>
<dbReference type="EC" id="6.3.2.4" evidence="4 13"/>
<keyword evidence="15" id="KW-0464">Manganese</keyword>
<dbReference type="EMBL" id="LT907975">
    <property type="protein sequence ID" value="SOB60862.1"/>
    <property type="molecule type" value="Genomic_DNA"/>
</dbReference>
<evidence type="ECO:0000256" key="5">
    <source>
        <dbReference type="ARBA" id="ARBA00022490"/>
    </source>
</evidence>
<evidence type="ECO:0000256" key="12">
    <source>
        <dbReference type="ARBA" id="ARBA00047614"/>
    </source>
</evidence>
<protein>
    <recommendedName>
        <fullName evidence="4 13">D-alanine--D-alanine ligase</fullName>
        <ecNumber evidence="4 13">6.3.2.4</ecNumber>
    </recommendedName>
    <alternativeName>
        <fullName evidence="13">D-Ala-D-Ala ligase</fullName>
    </alternativeName>
    <alternativeName>
        <fullName evidence="13">D-alanylalanine synthetase</fullName>
    </alternativeName>
</protein>
<dbReference type="PROSITE" id="PS00843">
    <property type="entry name" value="DALA_DALA_LIGASE_1"/>
    <property type="match status" value="1"/>
</dbReference>
<dbReference type="SUPFAM" id="SSF56059">
    <property type="entry name" value="Glutathione synthetase ATP-binding domain-like"/>
    <property type="match status" value="1"/>
</dbReference>
<feature type="active site" evidence="14">
    <location>
        <position position="274"/>
    </location>
</feature>
<dbReference type="Gene3D" id="3.30.470.20">
    <property type="entry name" value="ATP-grasp fold, B domain"/>
    <property type="match status" value="1"/>
</dbReference>
<comment type="cofactor">
    <cofactor evidence="1">
        <name>Mn(2+)</name>
        <dbReference type="ChEBI" id="CHEBI:29035"/>
    </cofactor>
</comment>
<dbReference type="GO" id="GO:0046872">
    <property type="term" value="F:metal ion binding"/>
    <property type="evidence" value="ECO:0007669"/>
    <property type="project" value="UniProtKB-KW"/>
</dbReference>
<evidence type="ECO:0000256" key="8">
    <source>
        <dbReference type="ARBA" id="ARBA00022840"/>
    </source>
</evidence>
<gene>
    <name evidence="13 18" type="primary">ddl</name>
    <name evidence="18" type="ORF">DPRO_3943</name>
</gene>
<dbReference type="AlphaFoldDB" id="A0A2C8FFQ2"/>
<dbReference type="GO" id="GO:0005737">
    <property type="term" value="C:cytoplasm"/>
    <property type="evidence" value="ECO:0007669"/>
    <property type="project" value="UniProtKB-SubCell"/>
</dbReference>
<keyword evidence="9 13" id="KW-0133">Cell shape</keyword>
<feature type="binding site" evidence="15">
    <location>
        <position position="263"/>
    </location>
    <ligand>
        <name>Mg(2+)</name>
        <dbReference type="ChEBI" id="CHEBI:18420"/>
        <label>1</label>
    </ligand>
</feature>
<comment type="catalytic activity">
    <reaction evidence="12 13">
        <text>2 D-alanine + ATP = D-alanyl-D-alanine + ADP + phosphate + H(+)</text>
        <dbReference type="Rhea" id="RHEA:11224"/>
        <dbReference type="ChEBI" id="CHEBI:15378"/>
        <dbReference type="ChEBI" id="CHEBI:30616"/>
        <dbReference type="ChEBI" id="CHEBI:43474"/>
        <dbReference type="ChEBI" id="CHEBI:57416"/>
        <dbReference type="ChEBI" id="CHEBI:57822"/>
        <dbReference type="ChEBI" id="CHEBI:456216"/>
        <dbReference type="EC" id="6.3.2.4"/>
    </reaction>
</comment>
<dbReference type="GO" id="GO:0008360">
    <property type="term" value="P:regulation of cell shape"/>
    <property type="evidence" value="ECO:0007669"/>
    <property type="project" value="UniProtKB-KW"/>
</dbReference>
<keyword evidence="6 13" id="KW-0436">Ligase</keyword>
<evidence type="ECO:0000256" key="3">
    <source>
        <dbReference type="ARBA" id="ARBA00010871"/>
    </source>
</evidence>
<evidence type="ECO:0000256" key="16">
    <source>
        <dbReference type="PROSITE-ProRule" id="PRU00409"/>
    </source>
</evidence>
<dbReference type="GO" id="GO:0071555">
    <property type="term" value="P:cell wall organization"/>
    <property type="evidence" value="ECO:0007669"/>
    <property type="project" value="UniProtKB-KW"/>
</dbReference>
<evidence type="ECO:0000256" key="2">
    <source>
        <dbReference type="ARBA" id="ARBA00004496"/>
    </source>
</evidence>
<evidence type="ECO:0000256" key="9">
    <source>
        <dbReference type="ARBA" id="ARBA00022960"/>
    </source>
</evidence>
<dbReference type="GO" id="GO:0005524">
    <property type="term" value="F:ATP binding"/>
    <property type="evidence" value="ECO:0007669"/>
    <property type="project" value="UniProtKB-UniRule"/>
</dbReference>
<evidence type="ECO:0000259" key="17">
    <source>
        <dbReference type="PROSITE" id="PS50975"/>
    </source>
</evidence>
<reference evidence="19" key="1">
    <citation type="submission" date="2017-09" db="EMBL/GenBank/DDBJ databases">
        <authorList>
            <person name="Regsiter A."/>
            <person name="William W."/>
        </authorList>
    </citation>
    <scope>NUCLEOTIDE SEQUENCE [LARGE SCALE GENOMIC DNA]</scope>
    <source>
        <strain evidence="19">500-1</strain>
    </source>
</reference>
<comment type="similarity">
    <text evidence="3 13">Belongs to the D-alanine--D-alanine ligase family.</text>
</comment>
<dbReference type="SUPFAM" id="SSF52440">
    <property type="entry name" value="PreATP-grasp domain"/>
    <property type="match status" value="1"/>
</dbReference>
<dbReference type="InterPro" id="IPR000291">
    <property type="entry name" value="D-Ala_lig_Van_CS"/>
</dbReference>
<dbReference type="UniPathway" id="UPA00219"/>
<proteinExistence type="inferred from homology"/>
<keyword evidence="15" id="KW-0460">Magnesium</keyword>
<dbReference type="PIRSF" id="PIRSF039102">
    <property type="entry name" value="Ddl/VanB"/>
    <property type="match status" value="1"/>
</dbReference>
<dbReference type="NCBIfam" id="NF002378">
    <property type="entry name" value="PRK01372.1"/>
    <property type="match status" value="1"/>
</dbReference>
<evidence type="ECO:0000313" key="18">
    <source>
        <dbReference type="EMBL" id="SOB60862.1"/>
    </source>
</evidence>
<keyword evidence="7 16" id="KW-0547">Nucleotide-binding</keyword>
<dbReference type="InterPro" id="IPR011095">
    <property type="entry name" value="Dala_Dala_lig_C"/>
</dbReference>
<dbReference type="RefSeq" id="WP_097013528.1">
    <property type="nucleotide sequence ID" value="NZ_LT907975.1"/>
</dbReference>
<feature type="active site" evidence="14">
    <location>
        <position position="141"/>
    </location>
</feature>
<feature type="binding site" evidence="15">
    <location>
        <position position="265"/>
    </location>
    <ligand>
        <name>Mg(2+)</name>
        <dbReference type="ChEBI" id="CHEBI:18420"/>
        <label>2</label>
    </ligand>
</feature>
<keyword evidence="15" id="KW-0479">Metal-binding</keyword>
<dbReference type="HAMAP" id="MF_00047">
    <property type="entry name" value="Dala_Dala_lig"/>
    <property type="match status" value="1"/>
</dbReference>
<comment type="subcellular location">
    <subcellularLocation>
        <location evidence="2 13">Cytoplasm</location>
    </subcellularLocation>
</comment>
<accession>A0A2C8FFQ2</accession>
<evidence type="ECO:0000256" key="7">
    <source>
        <dbReference type="ARBA" id="ARBA00022741"/>
    </source>
</evidence>
<comment type="cofactor">
    <cofactor evidence="15">
        <name>Mg(2+)</name>
        <dbReference type="ChEBI" id="CHEBI:18420"/>
    </cofactor>
    <cofactor evidence="15">
        <name>Mn(2+)</name>
        <dbReference type="ChEBI" id="CHEBI:29035"/>
    </cofactor>
    <text evidence="15">Binds 2 magnesium or manganese ions per subunit.</text>
</comment>
<dbReference type="Proteomes" id="UP000219215">
    <property type="component" value="Chromosome DPRO"/>
</dbReference>
<dbReference type="Pfam" id="PF07478">
    <property type="entry name" value="Dala_Dala_lig_C"/>
    <property type="match status" value="1"/>
</dbReference>
<dbReference type="PROSITE" id="PS50975">
    <property type="entry name" value="ATP_GRASP"/>
    <property type="match status" value="1"/>
</dbReference>
<dbReference type="PANTHER" id="PTHR23132">
    <property type="entry name" value="D-ALANINE--D-ALANINE LIGASE"/>
    <property type="match status" value="1"/>
</dbReference>
<dbReference type="InterPro" id="IPR011761">
    <property type="entry name" value="ATP-grasp"/>
</dbReference>
<feature type="active site" evidence="14">
    <location>
        <position position="13"/>
    </location>
</feature>
<dbReference type="InterPro" id="IPR005905">
    <property type="entry name" value="D_ala_D_ala"/>
</dbReference>
<dbReference type="GO" id="GO:0009252">
    <property type="term" value="P:peptidoglycan biosynthetic process"/>
    <property type="evidence" value="ECO:0007669"/>
    <property type="project" value="UniProtKB-UniRule"/>
</dbReference>
<evidence type="ECO:0000256" key="10">
    <source>
        <dbReference type="ARBA" id="ARBA00022984"/>
    </source>
</evidence>
<dbReference type="PANTHER" id="PTHR23132:SF23">
    <property type="entry name" value="D-ALANINE--D-ALANINE LIGASE B"/>
    <property type="match status" value="1"/>
</dbReference>
<evidence type="ECO:0000256" key="6">
    <source>
        <dbReference type="ARBA" id="ARBA00022598"/>
    </source>
</evidence>
<dbReference type="KEGG" id="pprf:DPRO_3943"/>
<dbReference type="InterPro" id="IPR013815">
    <property type="entry name" value="ATP_grasp_subdomain_1"/>
</dbReference>
<comment type="function">
    <text evidence="13">Cell wall formation.</text>
</comment>
<dbReference type="Gene3D" id="3.30.1490.20">
    <property type="entry name" value="ATP-grasp fold, A domain"/>
    <property type="match status" value="1"/>
</dbReference>
<keyword evidence="11 13" id="KW-0961">Cell wall biogenesis/degradation</keyword>
<feature type="binding site" evidence="15">
    <location>
        <position position="263"/>
    </location>
    <ligand>
        <name>Mg(2+)</name>
        <dbReference type="ChEBI" id="CHEBI:18420"/>
        <label>2</label>
    </ligand>
</feature>
<keyword evidence="19" id="KW-1185">Reference proteome</keyword>
<name>A0A2C8FFQ2_9BACT</name>
<dbReference type="GO" id="GO:0008716">
    <property type="term" value="F:D-alanine-D-alanine ligase activity"/>
    <property type="evidence" value="ECO:0007669"/>
    <property type="project" value="UniProtKB-UniRule"/>
</dbReference>
<evidence type="ECO:0000313" key="19">
    <source>
        <dbReference type="Proteomes" id="UP000219215"/>
    </source>
</evidence>
<comment type="pathway">
    <text evidence="13">Cell wall biogenesis; peptidoglycan biosynthesis.</text>
</comment>
<feature type="domain" description="ATP-grasp" evidence="17">
    <location>
        <begin position="100"/>
        <end position="296"/>
    </location>
</feature>
<dbReference type="NCBIfam" id="TIGR01205">
    <property type="entry name" value="D_ala_D_alaTIGR"/>
    <property type="match status" value="1"/>
</dbReference>
<evidence type="ECO:0000256" key="4">
    <source>
        <dbReference type="ARBA" id="ARBA00012216"/>
    </source>
</evidence>
<keyword evidence="10 13" id="KW-0573">Peptidoglycan synthesis</keyword>
<feature type="binding site" evidence="15">
    <location>
        <position position="250"/>
    </location>
    <ligand>
        <name>Mg(2+)</name>
        <dbReference type="ChEBI" id="CHEBI:18420"/>
        <label>1</label>
    </ligand>
</feature>
<dbReference type="Gene3D" id="3.40.50.20">
    <property type="match status" value="1"/>
</dbReference>
<dbReference type="OrthoDB" id="9813261at2"/>
<keyword evidence="8 16" id="KW-0067">ATP-binding</keyword>
<evidence type="ECO:0000256" key="14">
    <source>
        <dbReference type="PIRSR" id="PIRSR039102-1"/>
    </source>
</evidence>
<evidence type="ECO:0000256" key="15">
    <source>
        <dbReference type="PIRSR" id="PIRSR039102-3"/>
    </source>
</evidence>
<keyword evidence="5 13" id="KW-0963">Cytoplasm</keyword>